<name>C8P788_9LACO</name>
<feature type="transmembrane region" description="Helical" evidence="8">
    <location>
        <begin position="159"/>
        <end position="182"/>
    </location>
</feature>
<protein>
    <submittedName>
        <fullName evidence="11">Transporter, small conductance mechanosensitive ion channel MscS family protein</fullName>
    </submittedName>
</protein>
<keyword evidence="3" id="KW-1003">Cell membrane</keyword>
<dbReference type="Gene3D" id="2.30.30.60">
    <property type="match status" value="1"/>
</dbReference>
<evidence type="ECO:0000256" key="4">
    <source>
        <dbReference type="ARBA" id="ARBA00022692"/>
    </source>
</evidence>
<feature type="domain" description="Mechanosensitive ion channel MscS" evidence="9">
    <location>
        <begin position="211"/>
        <end position="274"/>
    </location>
</feature>
<dbReference type="PANTHER" id="PTHR30460:SF0">
    <property type="entry name" value="MODERATE CONDUCTANCE MECHANOSENSITIVE CHANNEL YBIO"/>
    <property type="match status" value="1"/>
</dbReference>
<evidence type="ECO:0000313" key="11">
    <source>
        <dbReference type="EMBL" id="EEW53632.1"/>
    </source>
</evidence>
<dbReference type="Gene3D" id="1.10.287.1260">
    <property type="match status" value="1"/>
</dbReference>
<feature type="transmembrane region" description="Helical" evidence="8">
    <location>
        <begin position="189"/>
        <end position="211"/>
    </location>
</feature>
<evidence type="ECO:0000256" key="2">
    <source>
        <dbReference type="ARBA" id="ARBA00008017"/>
    </source>
</evidence>
<keyword evidence="4 8" id="KW-0812">Transmembrane</keyword>
<organism evidence="11 12">
    <name type="scientific">Limosilactobacillus antri DSM 16041</name>
    <dbReference type="NCBI Taxonomy" id="525309"/>
    <lineage>
        <taxon>Bacteria</taxon>
        <taxon>Bacillati</taxon>
        <taxon>Bacillota</taxon>
        <taxon>Bacilli</taxon>
        <taxon>Lactobacillales</taxon>
        <taxon>Lactobacillaceae</taxon>
        <taxon>Limosilactobacillus</taxon>
    </lineage>
</organism>
<evidence type="ECO:0000256" key="1">
    <source>
        <dbReference type="ARBA" id="ARBA00004651"/>
    </source>
</evidence>
<dbReference type="HOGENOM" id="CLU_037945_8_2_9"/>
<dbReference type="InterPro" id="IPR010920">
    <property type="entry name" value="LSM_dom_sf"/>
</dbReference>
<dbReference type="EMBL" id="ACLL01000028">
    <property type="protein sequence ID" value="EEW53632.1"/>
    <property type="molecule type" value="Genomic_DNA"/>
</dbReference>
<evidence type="ECO:0000256" key="5">
    <source>
        <dbReference type="ARBA" id="ARBA00022989"/>
    </source>
</evidence>
<evidence type="ECO:0000259" key="9">
    <source>
        <dbReference type="Pfam" id="PF00924"/>
    </source>
</evidence>
<dbReference type="GO" id="GO:0008381">
    <property type="term" value="F:mechanosensitive monoatomic ion channel activity"/>
    <property type="evidence" value="ECO:0007669"/>
    <property type="project" value="InterPro"/>
</dbReference>
<comment type="subcellular location">
    <subcellularLocation>
        <location evidence="1">Cell membrane</location>
        <topology evidence="1">Multi-pass membrane protein</topology>
    </subcellularLocation>
</comment>
<dbReference type="Pfam" id="PF00924">
    <property type="entry name" value="MS_channel_2nd"/>
    <property type="match status" value="1"/>
</dbReference>
<evidence type="ECO:0000256" key="7">
    <source>
        <dbReference type="ARBA" id="ARBA00059688"/>
    </source>
</evidence>
<comment type="caution">
    <text evidence="11">The sequence shown here is derived from an EMBL/GenBank/DDBJ whole genome shotgun (WGS) entry which is preliminary data.</text>
</comment>
<dbReference type="Proteomes" id="UP000003675">
    <property type="component" value="Unassembled WGS sequence"/>
</dbReference>
<dbReference type="STRING" id="525309.HMPREF0494_1182"/>
<dbReference type="SUPFAM" id="SSF50182">
    <property type="entry name" value="Sm-like ribonucleoproteins"/>
    <property type="match status" value="1"/>
</dbReference>
<dbReference type="InterPro" id="IPR006685">
    <property type="entry name" value="MscS_channel_2nd"/>
</dbReference>
<evidence type="ECO:0000256" key="6">
    <source>
        <dbReference type="ARBA" id="ARBA00023136"/>
    </source>
</evidence>
<dbReference type="InterPro" id="IPR049142">
    <property type="entry name" value="MS_channel_1st"/>
</dbReference>
<dbReference type="GO" id="GO:0005886">
    <property type="term" value="C:plasma membrane"/>
    <property type="evidence" value="ECO:0007669"/>
    <property type="project" value="UniProtKB-SubCell"/>
</dbReference>
<feature type="domain" description="Mechanosensitive ion channel transmembrane helices 2/3" evidence="10">
    <location>
        <begin position="167"/>
        <end position="208"/>
    </location>
</feature>
<comment type="similarity">
    <text evidence="2">Belongs to the MscS (TC 1.A.23) family.</text>
</comment>
<dbReference type="InterPro" id="IPR023408">
    <property type="entry name" value="MscS_beta-dom_sf"/>
</dbReference>
<dbReference type="SUPFAM" id="SSF82861">
    <property type="entry name" value="Mechanosensitive channel protein MscS (YggB), transmembrane region"/>
    <property type="match status" value="1"/>
</dbReference>
<reference evidence="11 12" key="1">
    <citation type="submission" date="2009-09" db="EMBL/GenBank/DDBJ databases">
        <authorList>
            <person name="Qin X."/>
            <person name="Bachman B."/>
            <person name="Battles P."/>
            <person name="Bell A."/>
            <person name="Bess C."/>
            <person name="Bickham C."/>
            <person name="Chaboub L."/>
            <person name="Chen D."/>
            <person name="Coyle M."/>
            <person name="Deiros D.R."/>
            <person name="Dinh H."/>
            <person name="Forbes L."/>
            <person name="Fowler G."/>
            <person name="Francisco L."/>
            <person name="Fu Q."/>
            <person name="Gubbala S."/>
            <person name="Hale W."/>
            <person name="Han Y."/>
            <person name="Hemphill L."/>
            <person name="Highlander S.K."/>
            <person name="Hirani K."/>
            <person name="Hogues M."/>
            <person name="Jackson L."/>
            <person name="Jakkamsetti A."/>
            <person name="Javaid M."/>
            <person name="Jiang H."/>
            <person name="Korchina V."/>
            <person name="Kovar C."/>
            <person name="Lara F."/>
            <person name="Lee S."/>
            <person name="Mata R."/>
            <person name="Mathew T."/>
            <person name="Moen C."/>
            <person name="Morales K."/>
            <person name="Munidasa M."/>
            <person name="Nazareth L."/>
            <person name="Ngo R."/>
            <person name="Nguyen L."/>
            <person name="Okwuonu G."/>
            <person name="Ongeri F."/>
            <person name="Patil S."/>
            <person name="Petrosino J."/>
            <person name="Pham C."/>
            <person name="Pham P."/>
            <person name="Pu L.-L."/>
            <person name="Puazo M."/>
            <person name="Raj R."/>
            <person name="Reid J."/>
            <person name="Rouhana J."/>
            <person name="Saada N."/>
            <person name="Shang Y."/>
            <person name="Simmons D."/>
            <person name="Thornton R."/>
            <person name="Warren J."/>
            <person name="Weissenberger G."/>
            <person name="Zhang J."/>
            <person name="Zhang L."/>
            <person name="Zhou C."/>
            <person name="Zhu D."/>
            <person name="Muzny D."/>
            <person name="Worley K."/>
            <person name="Gibbs R."/>
        </authorList>
    </citation>
    <scope>NUCLEOTIDE SEQUENCE [LARGE SCALE GENOMIC DNA]</scope>
    <source>
        <strain evidence="11 12">DSM 16041</strain>
    </source>
</reference>
<dbReference type="InterPro" id="IPR011014">
    <property type="entry name" value="MscS_channel_TM-2"/>
</dbReference>
<accession>C8P788</accession>
<sequence length="373" mass="41472">MVLLRWLIRIHKNTTRIKKAIAAIKPANSPNVILLRLPIAQFSYINDSISQFQAKQQISPIDIPPQKLLQLTGLYSKEERPMIIGAGNAQLNNQLEQVKRAFTDLSWNEIGRQILNKLLLIIVTALLFFIILWLGRIIINHLFLESKRYQLLKNKNRLATIRALTLNIYRYTCYFFFLYAILSEIGVPVGTLIAGAGIFSIALGLGAQGFVSDLVNGFFILLEQQLDVGDTVAIGQIKGTVTALGIRTTQVTSADGTLNYIPNRQITIVQNFSRNNMVANVDIHIAPSAKLDQVRQLVEAANQQLVADTPELQAEPVIIGPLTVNAQLVFRVSITVTSGTQSQVASKFLAAYLKKLHAAQVPLSWEGREHIEN</sequence>
<evidence type="ECO:0000259" key="10">
    <source>
        <dbReference type="Pfam" id="PF21088"/>
    </source>
</evidence>
<evidence type="ECO:0000256" key="3">
    <source>
        <dbReference type="ARBA" id="ARBA00022475"/>
    </source>
</evidence>
<evidence type="ECO:0000313" key="12">
    <source>
        <dbReference type="Proteomes" id="UP000003675"/>
    </source>
</evidence>
<dbReference type="Pfam" id="PF21088">
    <property type="entry name" value="MS_channel_1st"/>
    <property type="match status" value="1"/>
</dbReference>
<evidence type="ECO:0000256" key="8">
    <source>
        <dbReference type="SAM" id="Phobius"/>
    </source>
</evidence>
<dbReference type="eggNOG" id="COG0668">
    <property type="taxonomic scope" value="Bacteria"/>
</dbReference>
<dbReference type="PANTHER" id="PTHR30460">
    <property type="entry name" value="MODERATE CONDUCTANCE MECHANOSENSITIVE CHANNEL YBIO"/>
    <property type="match status" value="1"/>
</dbReference>
<gene>
    <name evidence="11" type="ORF">HMPREF0494_1182</name>
</gene>
<dbReference type="FunFam" id="2.30.30.60:FF:000001">
    <property type="entry name" value="MscS Mechanosensitive ion channel"/>
    <property type="match status" value="1"/>
</dbReference>
<proteinExistence type="inferred from homology"/>
<feature type="transmembrane region" description="Helical" evidence="8">
    <location>
        <begin position="118"/>
        <end position="139"/>
    </location>
</feature>
<dbReference type="AlphaFoldDB" id="C8P788"/>
<comment type="function">
    <text evidence="7">May play a role in resistance to osmotic downshock.</text>
</comment>
<dbReference type="Gene3D" id="3.30.70.100">
    <property type="match status" value="1"/>
</dbReference>
<keyword evidence="6 8" id="KW-0472">Membrane</keyword>
<keyword evidence="5 8" id="KW-1133">Transmembrane helix</keyword>
<dbReference type="InterPro" id="IPR045276">
    <property type="entry name" value="YbiO_bact"/>
</dbReference>